<feature type="transmembrane region" description="Helical" evidence="17">
    <location>
        <begin position="56"/>
        <end position="76"/>
    </location>
</feature>
<evidence type="ECO:0000256" key="5">
    <source>
        <dbReference type="ARBA" id="ARBA00022448"/>
    </source>
</evidence>
<evidence type="ECO:0000256" key="13">
    <source>
        <dbReference type="ARBA" id="ARBA00023075"/>
    </source>
</evidence>
<accession>A0A3G1GH61</accession>
<keyword evidence="5" id="KW-0813">Transport</keyword>
<dbReference type="InterPro" id="IPR050175">
    <property type="entry name" value="Complex_I_Subunit_2"/>
</dbReference>
<evidence type="ECO:0000256" key="14">
    <source>
        <dbReference type="ARBA" id="ARBA00023128"/>
    </source>
</evidence>
<comment type="function">
    <text evidence="17">Core subunit of the mitochondrial membrane respiratory chain NADH dehydrogenase (Complex I) which catalyzes electron transfer from NADH through the respiratory chain, using ubiquinone as an electron acceptor. Essential for the catalytic activity and assembly of complex I.</text>
</comment>
<keyword evidence="13 17" id="KW-0830">Ubiquinone</keyword>
<keyword evidence="7 17" id="KW-0812">Transmembrane</keyword>
<feature type="transmembrane region" description="Helical" evidence="17">
    <location>
        <begin position="305"/>
        <end position="323"/>
    </location>
</feature>
<dbReference type="PRINTS" id="PR01436">
    <property type="entry name" value="NADHDHGNASE2"/>
</dbReference>
<evidence type="ECO:0000256" key="11">
    <source>
        <dbReference type="ARBA" id="ARBA00022989"/>
    </source>
</evidence>
<keyword evidence="14 17" id="KW-0496">Mitochondrion</keyword>
<dbReference type="InterPro" id="IPR001750">
    <property type="entry name" value="ND/Mrp_TM"/>
</dbReference>
<comment type="catalytic activity">
    <reaction evidence="16 17">
        <text>a ubiquinone + NADH + 5 H(+)(in) = a ubiquinol + NAD(+) + 4 H(+)(out)</text>
        <dbReference type="Rhea" id="RHEA:29091"/>
        <dbReference type="Rhea" id="RHEA-COMP:9565"/>
        <dbReference type="Rhea" id="RHEA-COMP:9566"/>
        <dbReference type="ChEBI" id="CHEBI:15378"/>
        <dbReference type="ChEBI" id="CHEBI:16389"/>
        <dbReference type="ChEBI" id="CHEBI:17976"/>
        <dbReference type="ChEBI" id="CHEBI:57540"/>
        <dbReference type="ChEBI" id="CHEBI:57945"/>
        <dbReference type="EC" id="7.1.1.2"/>
    </reaction>
</comment>
<evidence type="ECO:0000256" key="3">
    <source>
        <dbReference type="ARBA" id="ARBA00012944"/>
    </source>
</evidence>
<evidence type="ECO:0000256" key="8">
    <source>
        <dbReference type="ARBA" id="ARBA00022792"/>
    </source>
</evidence>
<evidence type="ECO:0000259" key="18">
    <source>
        <dbReference type="Pfam" id="PF00361"/>
    </source>
</evidence>
<evidence type="ECO:0000256" key="4">
    <source>
        <dbReference type="ARBA" id="ARBA00021008"/>
    </source>
</evidence>
<feature type="transmembrane region" description="Helical" evidence="17">
    <location>
        <begin position="266"/>
        <end position="285"/>
    </location>
</feature>
<keyword evidence="6 17" id="KW-0679">Respiratory chain</keyword>
<feature type="transmembrane region" description="Helical" evidence="17">
    <location>
        <begin position="97"/>
        <end position="119"/>
    </location>
</feature>
<dbReference type="AlphaFoldDB" id="A0A3G1GH61"/>
<proteinExistence type="inferred from homology"/>
<evidence type="ECO:0000256" key="17">
    <source>
        <dbReference type="RuleBase" id="RU003403"/>
    </source>
</evidence>
<dbReference type="GO" id="GO:0006120">
    <property type="term" value="P:mitochondrial electron transport, NADH to ubiquinone"/>
    <property type="evidence" value="ECO:0007669"/>
    <property type="project" value="InterPro"/>
</dbReference>
<feature type="domain" description="NADH:quinone oxidoreductase/Mrp antiporter transmembrane" evidence="18">
    <location>
        <begin position="83"/>
        <end position="272"/>
    </location>
</feature>
<comment type="subcellular location">
    <subcellularLocation>
        <location evidence="1 17">Mitochondrion inner membrane</location>
        <topology evidence="1 17">Multi-pass membrane protein</topology>
    </subcellularLocation>
</comment>
<feature type="transmembrane region" description="Helical" evidence="17">
    <location>
        <begin position="181"/>
        <end position="203"/>
    </location>
</feature>
<dbReference type="GO" id="GO:0008137">
    <property type="term" value="F:NADH dehydrogenase (ubiquinone) activity"/>
    <property type="evidence" value="ECO:0007669"/>
    <property type="project" value="UniProtKB-EC"/>
</dbReference>
<keyword evidence="9 17" id="KW-1278">Translocase</keyword>
<dbReference type="PANTHER" id="PTHR46552:SF1">
    <property type="entry name" value="NADH-UBIQUINONE OXIDOREDUCTASE CHAIN 2"/>
    <property type="match status" value="1"/>
</dbReference>
<feature type="transmembrane region" description="Helical" evidence="17">
    <location>
        <begin position="139"/>
        <end position="161"/>
    </location>
</feature>
<evidence type="ECO:0000313" key="19">
    <source>
        <dbReference type="EMBL" id="APA19205.1"/>
    </source>
</evidence>
<evidence type="ECO:0000256" key="9">
    <source>
        <dbReference type="ARBA" id="ARBA00022967"/>
    </source>
</evidence>
<dbReference type="Pfam" id="PF00361">
    <property type="entry name" value="Proton_antipo_M"/>
    <property type="match status" value="1"/>
</dbReference>
<evidence type="ECO:0000256" key="15">
    <source>
        <dbReference type="ARBA" id="ARBA00023136"/>
    </source>
</evidence>
<name>A0A3G1GH61_9BIVA</name>
<gene>
    <name evidence="19" type="primary">nad2</name>
</gene>
<keyword evidence="12 17" id="KW-0520">NAD</keyword>
<protein>
    <recommendedName>
        <fullName evidence="4 17">NADH-ubiquinone oxidoreductase chain 2</fullName>
        <ecNumber evidence="3 17">7.1.1.2</ecNumber>
    </recommendedName>
</protein>
<evidence type="ECO:0000256" key="7">
    <source>
        <dbReference type="ARBA" id="ARBA00022692"/>
    </source>
</evidence>
<evidence type="ECO:0000256" key="16">
    <source>
        <dbReference type="ARBA" id="ARBA00049551"/>
    </source>
</evidence>
<evidence type="ECO:0000256" key="2">
    <source>
        <dbReference type="ARBA" id="ARBA00007012"/>
    </source>
</evidence>
<evidence type="ECO:0000256" key="10">
    <source>
        <dbReference type="ARBA" id="ARBA00022982"/>
    </source>
</evidence>
<feature type="transmembrane region" description="Helical" evidence="17">
    <location>
        <begin position="223"/>
        <end position="245"/>
    </location>
</feature>
<evidence type="ECO:0000256" key="1">
    <source>
        <dbReference type="ARBA" id="ARBA00004448"/>
    </source>
</evidence>
<sequence length="328" mass="36104">MKTPVFALLLITSTLLVTVSNNALFAWAMLELNMLAFIPLMHTNNSTLETEGSIKYLIPQSFGSGLFMASILLMPTTPNSKMLSTIALVLKLGGAPLHNWFPIVMQSINLIPGFILATWQKLAPLLLLSTPHLAYTPLIILSAILSAMWGSMAGLTQTNLLKLMAFSSINHLSWLMMASMFNPPIALIYLTSYSLSALPIFMYMQTPLVKTYNTTLSPPLNNYSQVAMLTSMLSLASLPPLLMFLNKLPIITLMTNNKLLMPLTTLLLSAAISLYFYLSLVIMLTLNFNSSSKPTSMKDLSTIELTVYTLSTILQGLALPLWLTNPMT</sequence>
<dbReference type="PANTHER" id="PTHR46552">
    <property type="entry name" value="NADH-UBIQUINONE OXIDOREDUCTASE CHAIN 2"/>
    <property type="match status" value="1"/>
</dbReference>
<evidence type="ECO:0000256" key="6">
    <source>
        <dbReference type="ARBA" id="ARBA00022660"/>
    </source>
</evidence>
<dbReference type="EC" id="7.1.1.2" evidence="3 17"/>
<dbReference type="GO" id="GO:0005743">
    <property type="term" value="C:mitochondrial inner membrane"/>
    <property type="evidence" value="ECO:0007669"/>
    <property type="project" value="UniProtKB-SubCell"/>
</dbReference>
<comment type="similarity">
    <text evidence="2 17">Belongs to the complex I subunit 2 family.</text>
</comment>
<keyword evidence="8 17" id="KW-0999">Mitochondrion inner membrane</keyword>
<organism evidence="19">
    <name type="scientific">Sinosolenaia oleivora</name>
    <dbReference type="NCBI Taxonomy" id="3237505"/>
    <lineage>
        <taxon>Eukaryota</taxon>
        <taxon>Metazoa</taxon>
        <taxon>Spiralia</taxon>
        <taxon>Lophotrochozoa</taxon>
        <taxon>Mollusca</taxon>
        <taxon>Bivalvia</taxon>
        <taxon>Autobranchia</taxon>
        <taxon>Heteroconchia</taxon>
        <taxon>Palaeoheterodonta</taxon>
        <taxon>Unionida</taxon>
        <taxon>Unionoidea</taxon>
        <taxon>Unionidae</taxon>
        <taxon>Sinosolenaia</taxon>
    </lineage>
</organism>
<dbReference type="InterPro" id="IPR003917">
    <property type="entry name" value="NADH_UbQ_OxRdtase_chain2"/>
</dbReference>
<reference evidence="19" key="1">
    <citation type="submission" date="2016-10" db="EMBL/GenBank/DDBJ databases">
        <title>Comparative analyses of the complete Maternally and Paternally Inherited mitochondrial genomes of the Endangered Freshwater Mussel Solenaia rivularis (Bivalvia Unionidae) and phylogenetic analyses.</title>
        <authorList>
            <person name="Zhou C.H."/>
            <person name="Huang X.C."/>
            <person name="Wu X.P."/>
            <person name="Ouyang S."/>
        </authorList>
    </citation>
    <scope>NUCLEOTIDE SEQUENCE</scope>
</reference>
<dbReference type="EMBL" id="KY007143">
    <property type="protein sequence ID" value="APA19205.1"/>
    <property type="molecule type" value="Genomic_DNA"/>
</dbReference>
<keyword evidence="10 17" id="KW-0249">Electron transport</keyword>
<geneLocation type="mitochondrion" evidence="19"/>
<keyword evidence="11 17" id="KW-1133">Transmembrane helix</keyword>
<keyword evidence="15 17" id="KW-0472">Membrane</keyword>
<evidence type="ECO:0000256" key="12">
    <source>
        <dbReference type="ARBA" id="ARBA00023027"/>
    </source>
</evidence>